<accession>A0A2K9D6Z9</accession>
<name>A0A2K9D6Z9_9MICO</name>
<dbReference type="Proteomes" id="UP000233276">
    <property type="component" value="Chromosome"/>
</dbReference>
<protein>
    <submittedName>
        <fullName evidence="1">Uncharacterized protein</fullName>
    </submittedName>
</protein>
<reference evidence="1 2" key="1">
    <citation type="submission" date="2017-12" db="EMBL/GenBank/DDBJ databases">
        <title>Isolation and characterization of estrogens degradatiion strain Microbacterium hominis SJTG1.</title>
        <authorList>
            <person name="Xiong W."/>
            <person name="Yin C."/>
            <person name="Zheng D."/>
            <person name="Liang R."/>
        </authorList>
    </citation>
    <scope>NUCLEOTIDE SEQUENCE [LARGE SCALE GENOMIC DNA]</scope>
    <source>
        <strain evidence="1 2">SJTG1</strain>
    </source>
</reference>
<sequence>MRGHPARLTPETETETMTITDSTFEAVHPRAVSGQFATKSNSAPDVPLVDGCRATVAPYSDEPITHRSVMPDEPTLHSMVLSDDQAGSVWTFAEEHRLVDGRYLTTVQYVYPAHASETEMRIVTETEQFVSAEPGAFLMTAHLDREGSTWHRYDSAPVVCSAERAATMAKRAAADAHLHQSYFTDTVPWTGEPLRATAEGFREASEQLNRV</sequence>
<dbReference type="EMBL" id="CP025299">
    <property type="protein sequence ID" value="AUG29390.1"/>
    <property type="molecule type" value="Genomic_DNA"/>
</dbReference>
<organism evidence="1 2">
    <name type="scientific">Microbacterium hominis</name>
    <dbReference type="NCBI Taxonomy" id="162426"/>
    <lineage>
        <taxon>Bacteria</taxon>
        <taxon>Bacillati</taxon>
        <taxon>Actinomycetota</taxon>
        <taxon>Actinomycetes</taxon>
        <taxon>Micrococcales</taxon>
        <taxon>Microbacteriaceae</taxon>
        <taxon>Microbacterium</taxon>
    </lineage>
</organism>
<gene>
    <name evidence="1" type="ORF">CXR34_07915</name>
</gene>
<evidence type="ECO:0000313" key="1">
    <source>
        <dbReference type="EMBL" id="AUG29390.1"/>
    </source>
</evidence>
<evidence type="ECO:0000313" key="2">
    <source>
        <dbReference type="Proteomes" id="UP000233276"/>
    </source>
</evidence>
<dbReference type="AlphaFoldDB" id="A0A2K9D6Z9"/>
<proteinExistence type="predicted"/>
<dbReference type="KEGG" id="mhos:CXR34_07915"/>